<sequence length="270" mass="29595">MEHTSPPSRLSLPMPRPPELIDTHCHLDVADFAADRDAVLARARTAGVVAQVIPAIAADGWHDLCQLCQREPDLYPALGLHPVYVADHRGADLVELERMIAERAPVAIGEIGLDFFVPGLDRERQQALFEAQLAIARSADLPVLLHVRRAHDQVLATLRRHPVRGGIVHAFNGSVQQAERYRELGFLVGFGGMLTFARSTRLRRLATAVPIEAIVLETDAPDLTVASHQGERNSPEYLPEVLAALAEVRGEDPAWLAARTTANARALLRL</sequence>
<evidence type="ECO:0000256" key="2">
    <source>
        <dbReference type="ARBA" id="ARBA00022801"/>
    </source>
</evidence>
<dbReference type="CDD" id="cd01310">
    <property type="entry name" value="TatD_DNAse"/>
    <property type="match status" value="1"/>
</dbReference>
<dbReference type="InterPro" id="IPR018228">
    <property type="entry name" value="DNase_TatD-rel_CS"/>
</dbReference>
<comment type="similarity">
    <text evidence="1">Belongs to the metallo-dependent hydrolases superfamily. TatD-type hydrolase family.</text>
</comment>
<dbReference type="PROSITE" id="PS01090">
    <property type="entry name" value="TATD_2"/>
    <property type="match status" value="1"/>
</dbReference>
<keyword evidence="2 3" id="KW-0378">Hydrolase</keyword>
<dbReference type="InterPro" id="IPR001130">
    <property type="entry name" value="TatD-like"/>
</dbReference>
<keyword evidence="4" id="KW-1185">Reference proteome</keyword>
<dbReference type="Proteomes" id="UP001564408">
    <property type="component" value="Unassembled WGS sequence"/>
</dbReference>
<protein>
    <submittedName>
        <fullName evidence="3">TatD family hydrolase</fullName>
    </submittedName>
</protein>
<evidence type="ECO:0000256" key="1">
    <source>
        <dbReference type="ARBA" id="ARBA00009275"/>
    </source>
</evidence>
<name>A0ABV4BI55_9GAMM</name>
<dbReference type="PANTHER" id="PTHR46124">
    <property type="entry name" value="D-AMINOACYL-TRNA DEACYLASE"/>
    <property type="match status" value="1"/>
</dbReference>
<dbReference type="PROSITE" id="PS01091">
    <property type="entry name" value="TATD_3"/>
    <property type="match status" value="1"/>
</dbReference>
<dbReference type="PIRSF" id="PIRSF005902">
    <property type="entry name" value="DNase_TatD"/>
    <property type="match status" value="1"/>
</dbReference>
<dbReference type="GO" id="GO:0016787">
    <property type="term" value="F:hydrolase activity"/>
    <property type="evidence" value="ECO:0007669"/>
    <property type="project" value="UniProtKB-KW"/>
</dbReference>
<proteinExistence type="inferred from homology"/>
<comment type="caution">
    <text evidence="3">The sequence shown here is derived from an EMBL/GenBank/DDBJ whole genome shotgun (WGS) entry which is preliminary data.</text>
</comment>
<dbReference type="PANTHER" id="PTHR46124:SF3">
    <property type="entry name" value="HYDROLASE"/>
    <property type="match status" value="1"/>
</dbReference>
<dbReference type="SUPFAM" id="SSF51556">
    <property type="entry name" value="Metallo-dependent hydrolases"/>
    <property type="match status" value="1"/>
</dbReference>
<reference evidence="3 4" key="1">
    <citation type="submission" date="2024-05" db="EMBL/GenBank/DDBJ databases">
        <title>Genome Sequence and Characterization of the New Strain Purple Sulfur Bacterium of Genus Thioalkalicoccus.</title>
        <authorList>
            <person name="Bryantseva I.A."/>
            <person name="Kyndt J.A."/>
            <person name="Imhoff J.F."/>
        </authorList>
    </citation>
    <scope>NUCLEOTIDE SEQUENCE [LARGE SCALE GENOMIC DNA]</scope>
    <source>
        <strain evidence="3 4">Um2</strain>
    </source>
</reference>
<dbReference type="RefSeq" id="WP_369668055.1">
    <property type="nucleotide sequence ID" value="NZ_JBDKXB010000025.1"/>
</dbReference>
<organism evidence="3 4">
    <name type="scientific">Thioalkalicoccus limnaeus</name>
    <dbReference type="NCBI Taxonomy" id="120681"/>
    <lineage>
        <taxon>Bacteria</taxon>
        <taxon>Pseudomonadati</taxon>
        <taxon>Pseudomonadota</taxon>
        <taxon>Gammaproteobacteria</taxon>
        <taxon>Chromatiales</taxon>
        <taxon>Chromatiaceae</taxon>
        <taxon>Thioalkalicoccus</taxon>
    </lineage>
</organism>
<dbReference type="EMBL" id="JBDKXB010000025">
    <property type="protein sequence ID" value="MEY6433669.1"/>
    <property type="molecule type" value="Genomic_DNA"/>
</dbReference>
<dbReference type="InterPro" id="IPR032466">
    <property type="entry name" value="Metal_Hydrolase"/>
</dbReference>
<dbReference type="Pfam" id="PF01026">
    <property type="entry name" value="TatD_DNase"/>
    <property type="match status" value="1"/>
</dbReference>
<gene>
    <name evidence="3" type="ORF">ABC977_14790</name>
</gene>
<accession>A0ABV4BI55</accession>
<dbReference type="Gene3D" id="3.20.20.140">
    <property type="entry name" value="Metal-dependent hydrolases"/>
    <property type="match status" value="1"/>
</dbReference>
<evidence type="ECO:0000313" key="3">
    <source>
        <dbReference type="EMBL" id="MEY6433669.1"/>
    </source>
</evidence>
<evidence type="ECO:0000313" key="4">
    <source>
        <dbReference type="Proteomes" id="UP001564408"/>
    </source>
</evidence>
<dbReference type="PROSITE" id="PS01137">
    <property type="entry name" value="TATD_1"/>
    <property type="match status" value="1"/>
</dbReference>